<evidence type="ECO:0000259" key="4">
    <source>
        <dbReference type="PROSITE" id="PS51186"/>
    </source>
</evidence>
<feature type="domain" description="N-acetyltransferase" evidence="4">
    <location>
        <begin position="8"/>
        <end position="184"/>
    </location>
</feature>
<dbReference type="PANTHER" id="PTHR43792:SF8">
    <property type="entry name" value="[RIBOSOMAL PROTEIN US5]-ALANINE N-ACETYLTRANSFERASE"/>
    <property type="match status" value="1"/>
</dbReference>
<dbReference type="InterPro" id="IPR000182">
    <property type="entry name" value="GNAT_dom"/>
</dbReference>
<dbReference type="Gene3D" id="3.40.630.30">
    <property type="match status" value="1"/>
</dbReference>
<keyword evidence="1" id="KW-0808">Transferase</keyword>
<dbReference type="PROSITE" id="PS51186">
    <property type="entry name" value="GNAT"/>
    <property type="match status" value="1"/>
</dbReference>
<protein>
    <submittedName>
        <fullName evidence="5">GNAT family N-acetyltransferase</fullName>
    </submittedName>
</protein>
<organism evidence="5 6">
    <name type="scientific">Arthrobacter silviterrae</name>
    <dbReference type="NCBI Taxonomy" id="2026658"/>
    <lineage>
        <taxon>Bacteria</taxon>
        <taxon>Bacillati</taxon>
        <taxon>Actinomycetota</taxon>
        <taxon>Actinomycetes</taxon>
        <taxon>Micrococcales</taxon>
        <taxon>Micrococcaceae</taxon>
        <taxon>Arthrobacter</taxon>
    </lineage>
</organism>
<evidence type="ECO:0000313" key="6">
    <source>
        <dbReference type="Proteomes" id="UP000479226"/>
    </source>
</evidence>
<dbReference type="Pfam" id="PF13302">
    <property type="entry name" value="Acetyltransf_3"/>
    <property type="match status" value="1"/>
</dbReference>
<dbReference type="PANTHER" id="PTHR43792">
    <property type="entry name" value="GNAT FAMILY, PUTATIVE (AFU_ORTHOLOGUE AFUA_3G00765)-RELATED-RELATED"/>
    <property type="match status" value="1"/>
</dbReference>
<comment type="similarity">
    <text evidence="3">Belongs to the acetyltransferase family. RimJ subfamily.</text>
</comment>
<evidence type="ECO:0000313" key="5">
    <source>
        <dbReference type="EMBL" id="NGN85427.1"/>
    </source>
</evidence>
<gene>
    <name evidence="5" type="ORF">G6N77_18460</name>
</gene>
<sequence length="191" mass="20945">MKLTTGRLVLREYAAADFDAVHAFASDPRSSEFMDWGPNSEQDTREFVDFCQACARAIPRTDYTLALTLRSTGLLFGSVSLTVHGAHQARPGRRGPAVREGEIGYTLHPDHWGHGYATEAARCLAGFGFSELGLGRITATCRPENVASAAVLQKLGMDQVGHRTNDRLIHGRWMDSLVFAMDAPGLSPERR</sequence>
<keyword evidence="2" id="KW-0012">Acyltransferase</keyword>
<proteinExistence type="inferred from homology"/>
<accession>A0ABX0DML6</accession>
<evidence type="ECO:0000256" key="1">
    <source>
        <dbReference type="ARBA" id="ARBA00022679"/>
    </source>
</evidence>
<dbReference type="Proteomes" id="UP000479226">
    <property type="component" value="Unassembled WGS sequence"/>
</dbReference>
<name>A0ABX0DML6_9MICC</name>
<keyword evidence="6" id="KW-1185">Reference proteome</keyword>
<evidence type="ECO:0000256" key="3">
    <source>
        <dbReference type="ARBA" id="ARBA00038502"/>
    </source>
</evidence>
<dbReference type="InterPro" id="IPR051531">
    <property type="entry name" value="N-acetyltransferase"/>
</dbReference>
<evidence type="ECO:0000256" key="2">
    <source>
        <dbReference type="ARBA" id="ARBA00023315"/>
    </source>
</evidence>
<reference evidence="5 6" key="1">
    <citation type="submission" date="2020-02" db="EMBL/GenBank/DDBJ databases">
        <title>Genome sequence of the type strain DSM 27180 of Arthrobacter silviterrae.</title>
        <authorList>
            <person name="Gao J."/>
            <person name="Sun J."/>
        </authorList>
    </citation>
    <scope>NUCLEOTIDE SEQUENCE [LARGE SCALE GENOMIC DNA]</scope>
    <source>
        <strain evidence="5 6">DSM 27180</strain>
    </source>
</reference>
<comment type="caution">
    <text evidence="5">The sequence shown here is derived from an EMBL/GenBank/DDBJ whole genome shotgun (WGS) entry which is preliminary data.</text>
</comment>
<dbReference type="SUPFAM" id="SSF55729">
    <property type="entry name" value="Acyl-CoA N-acyltransferases (Nat)"/>
    <property type="match status" value="1"/>
</dbReference>
<dbReference type="RefSeq" id="WP_165183636.1">
    <property type="nucleotide sequence ID" value="NZ_JAAKZI010000050.1"/>
</dbReference>
<dbReference type="EMBL" id="JAAKZI010000050">
    <property type="protein sequence ID" value="NGN85427.1"/>
    <property type="molecule type" value="Genomic_DNA"/>
</dbReference>
<dbReference type="InterPro" id="IPR016181">
    <property type="entry name" value="Acyl_CoA_acyltransferase"/>
</dbReference>